<comment type="caution">
    <text evidence="2">The sequence shown here is derived from an EMBL/GenBank/DDBJ whole genome shotgun (WGS) entry which is preliminary data.</text>
</comment>
<feature type="domain" description="GST N-terminal" evidence="1">
    <location>
        <begin position="32"/>
        <end position="114"/>
    </location>
</feature>
<gene>
    <name evidence="2" type="ORF">D9757_010504</name>
</gene>
<dbReference type="PANTHER" id="PTHR43968:SF6">
    <property type="entry name" value="GLUTATHIONE S-TRANSFERASE OMEGA"/>
    <property type="match status" value="1"/>
</dbReference>
<dbReference type="Proteomes" id="UP000518752">
    <property type="component" value="Unassembled WGS sequence"/>
</dbReference>
<reference evidence="2 3" key="1">
    <citation type="journal article" date="2020" name="ISME J.">
        <title>Uncovering the hidden diversity of litter-decomposition mechanisms in mushroom-forming fungi.</title>
        <authorList>
            <person name="Floudas D."/>
            <person name="Bentzer J."/>
            <person name="Ahren D."/>
            <person name="Johansson T."/>
            <person name="Persson P."/>
            <person name="Tunlid A."/>
        </authorList>
    </citation>
    <scope>NUCLEOTIDE SEQUENCE [LARGE SCALE GENOMIC DNA]</scope>
    <source>
        <strain evidence="2 3">CBS 406.79</strain>
    </source>
</reference>
<dbReference type="CDD" id="cd00570">
    <property type="entry name" value="GST_N_family"/>
    <property type="match status" value="1"/>
</dbReference>
<dbReference type="EMBL" id="JAACJN010000105">
    <property type="protein sequence ID" value="KAF5373533.1"/>
    <property type="molecule type" value="Genomic_DNA"/>
</dbReference>
<dbReference type="InterPro" id="IPR036249">
    <property type="entry name" value="Thioredoxin-like_sf"/>
</dbReference>
<dbReference type="InterPro" id="IPR036282">
    <property type="entry name" value="Glutathione-S-Trfase_C_sf"/>
</dbReference>
<dbReference type="GO" id="GO:0005737">
    <property type="term" value="C:cytoplasm"/>
    <property type="evidence" value="ECO:0007669"/>
    <property type="project" value="TreeGrafter"/>
</dbReference>
<dbReference type="InterPro" id="IPR004045">
    <property type="entry name" value="Glutathione_S-Trfase_N"/>
</dbReference>
<evidence type="ECO:0000313" key="2">
    <source>
        <dbReference type="EMBL" id="KAF5373533.1"/>
    </source>
</evidence>
<organism evidence="2 3">
    <name type="scientific">Collybiopsis confluens</name>
    <dbReference type="NCBI Taxonomy" id="2823264"/>
    <lineage>
        <taxon>Eukaryota</taxon>
        <taxon>Fungi</taxon>
        <taxon>Dikarya</taxon>
        <taxon>Basidiomycota</taxon>
        <taxon>Agaricomycotina</taxon>
        <taxon>Agaricomycetes</taxon>
        <taxon>Agaricomycetidae</taxon>
        <taxon>Agaricales</taxon>
        <taxon>Marasmiineae</taxon>
        <taxon>Omphalotaceae</taxon>
        <taxon>Collybiopsis</taxon>
    </lineage>
</organism>
<protein>
    <recommendedName>
        <fullName evidence="1">GST N-terminal domain-containing protein</fullName>
    </recommendedName>
</protein>
<dbReference type="Pfam" id="PF13417">
    <property type="entry name" value="GST_N_3"/>
    <property type="match status" value="1"/>
</dbReference>
<dbReference type="InterPro" id="IPR050983">
    <property type="entry name" value="GST_Omega/HSP26"/>
</dbReference>
<dbReference type="SFLD" id="SFLDG00358">
    <property type="entry name" value="Main_(cytGST)"/>
    <property type="match status" value="1"/>
</dbReference>
<dbReference type="SFLD" id="SFLDS00019">
    <property type="entry name" value="Glutathione_Transferase_(cytos"/>
    <property type="match status" value="1"/>
</dbReference>
<proteinExistence type="predicted"/>
<sequence length="311" mass="35063">MVSVSKTDSGKTYRGECTGEALETVQNHAKEADLTLFASCFCPFVQRVWVAFECLGVPYKVYEVDPYKKPKDLLEVSPKGLVPGLRLNNFNPPKALNESTVILEYINEYVCILSESNKGPSLLPPITNPSAKRSHLTTFKDARALVRLQSDHINRSVVPAFYRFLQAQDLDAQISAGKEYHASIETLVGLFERMEKEVDPAKNGVTGEGEKKALTSGLGLWIDGNEDLGWVDVMVGPWLYRSKNVLKHYRGFELPPGTKFNKWLDRLFQHPYFRRTCSTDDLYLDSYERYAFNRPNTSQVANAINSGRGLP</sequence>
<keyword evidence="3" id="KW-1185">Reference proteome</keyword>
<dbReference type="AlphaFoldDB" id="A0A8H5GYI8"/>
<name>A0A8H5GYI8_9AGAR</name>
<dbReference type="SUPFAM" id="SSF47616">
    <property type="entry name" value="GST C-terminal domain-like"/>
    <property type="match status" value="1"/>
</dbReference>
<dbReference type="InterPro" id="IPR040079">
    <property type="entry name" value="Glutathione_S-Trfase"/>
</dbReference>
<accession>A0A8H5GYI8</accession>
<dbReference type="PANTHER" id="PTHR43968">
    <property type="match status" value="1"/>
</dbReference>
<evidence type="ECO:0000259" key="1">
    <source>
        <dbReference type="PROSITE" id="PS50404"/>
    </source>
</evidence>
<dbReference type="SUPFAM" id="SSF52833">
    <property type="entry name" value="Thioredoxin-like"/>
    <property type="match status" value="1"/>
</dbReference>
<evidence type="ECO:0000313" key="3">
    <source>
        <dbReference type="Proteomes" id="UP000518752"/>
    </source>
</evidence>
<dbReference type="PROSITE" id="PS50404">
    <property type="entry name" value="GST_NTER"/>
    <property type="match status" value="1"/>
</dbReference>
<dbReference type="Gene3D" id="3.40.30.10">
    <property type="entry name" value="Glutaredoxin"/>
    <property type="match status" value="1"/>
</dbReference>
<dbReference type="Gene3D" id="1.20.1050.10">
    <property type="match status" value="1"/>
</dbReference>
<dbReference type="OrthoDB" id="4951845at2759"/>